<dbReference type="CDD" id="cd17535">
    <property type="entry name" value="REC_NarL-like"/>
    <property type="match status" value="1"/>
</dbReference>
<dbReference type="PANTHER" id="PTHR43214:SF24">
    <property type="entry name" value="TRANSCRIPTIONAL REGULATORY PROTEIN NARL-RELATED"/>
    <property type="match status" value="1"/>
</dbReference>
<keyword evidence="1 5" id="KW-0597">Phosphoprotein</keyword>
<dbReference type="InterPro" id="IPR011006">
    <property type="entry name" value="CheY-like_superfamily"/>
</dbReference>
<dbReference type="PROSITE" id="PS50110">
    <property type="entry name" value="RESPONSE_REGULATORY"/>
    <property type="match status" value="1"/>
</dbReference>
<gene>
    <name evidence="8" type="ORF">R7226_21565</name>
</gene>
<keyword evidence="2" id="KW-0805">Transcription regulation</keyword>
<evidence type="ECO:0000256" key="3">
    <source>
        <dbReference type="ARBA" id="ARBA00023125"/>
    </source>
</evidence>
<evidence type="ECO:0000256" key="1">
    <source>
        <dbReference type="ARBA" id="ARBA00022553"/>
    </source>
</evidence>
<dbReference type="PROSITE" id="PS00622">
    <property type="entry name" value="HTH_LUXR_1"/>
    <property type="match status" value="1"/>
</dbReference>
<keyword evidence="9" id="KW-1185">Reference proteome</keyword>
<dbReference type="PRINTS" id="PR00038">
    <property type="entry name" value="HTHLUXR"/>
</dbReference>
<dbReference type="InterPro" id="IPR000792">
    <property type="entry name" value="Tscrpt_reg_LuxR_C"/>
</dbReference>
<dbReference type="SMART" id="SM00448">
    <property type="entry name" value="REC"/>
    <property type="match status" value="1"/>
</dbReference>
<reference evidence="9" key="1">
    <citation type="submission" date="2023-07" db="EMBL/GenBank/DDBJ databases">
        <title>Conexibacter stalactiti sp. nov., isolated from stalactites in a lava cave and emended description of the genus Conexibacter.</title>
        <authorList>
            <person name="Lee S.D."/>
        </authorList>
    </citation>
    <scope>NUCLEOTIDE SEQUENCE [LARGE SCALE GENOMIC DNA]</scope>
    <source>
        <strain evidence="9">KCTC 39840</strain>
    </source>
</reference>
<dbReference type="Pfam" id="PF00196">
    <property type="entry name" value="GerE"/>
    <property type="match status" value="1"/>
</dbReference>
<evidence type="ECO:0000259" key="7">
    <source>
        <dbReference type="PROSITE" id="PS50110"/>
    </source>
</evidence>
<protein>
    <submittedName>
        <fullName evidence="8">Response regulator transcription factor</fullName>
    </submittedName>
</protein>
<feature type="domain" description="HTH luxR-type" evidence="6">
    <location>
        <begin position="144"/>
        <end position="209"/>
    </location>
</feature>
<dbReference type="SUPFAM" id="SSF46894">
    <property type="entry name" value="C-terminal effector domain of the bipartite response regulators"/>
    <property type="match status" value="1"/>
</dbReference>
<dbReference type="EMBL" id="JAWSTH010000070">
    <property type="protein sequence ID" value="MDW5596951.1"/>
    <property type="molecule type" value="Genomic_DNA"/>
</dbReference>
<comment type="caution">
    <text evidence="8">The sequence shown here is derived from an EMBL/GenBank/DDBJ whole genome shotgun (WGS) entry which is preliminary data.</text>
</comment>
<proteinExistence type="predicted"/>
<keyword evidence="4" id="KW-0804">Transcription</keyword>
<dbReference type="InterPro" id="IPR001789">
    <property type="entry name" value="Sig_transdc_resp-reg_receiver"/>
</dbReference>
<dbReference type="Proteomes" id="UP001284601">
    <property type="component" value="Unassembled WGS sequence"/>
</dbReference>
<dbReference type="InterPro" id="IPR016032">
    <property type="entry name" value="Sig_transdc_resp-reg_C-effctor"/>
</dbReference>
<feature type="modified residue" description="4-aspartylphosphate" evidence="5">
    <location>
        <position position="56"/>
    </location>
</feature>
<dbReference type="InterPro" id="IPR058245">
    <property type="entry name" value="NreC/VraR/RcsB-like_REC"/>
</dbReference>
<dbReference type="Pfam" id="PF00072">
    <property type="entry name" value="Response_reg"/>
    <property type="match status" value="1"/>
</dbReference>
<evidence type="ECO:0000313" key="8">
    <source>
        <dbReference type="EMBL" id="MDW5596951.1"/>
    </source>
</evidence>
<accession>A0ABU4HUJ7</accession>
<organism evidence="8 9">
    <name type="scientific">Conexibacter stalactiti</name>
    <dbReference type="NCBI Taxonomy" id="1940611"/>
    <lineage>
        <taxon>Bacteria</taxon>
        <taxon>Bacillati</taxon>
        <taxon>Actinomycetota</taxon>
        <taxon>Thermoleophilia</taxon>
        <taxon>Solirubrobacterales</taxon>
        <taxon>Conexibacteraceae</taxon>
        <taxon>Conexibacter</taxon>
    </lineage>
</organism>
<dbReference type="SUPFAM" id="SSF52172">
    <property type="entry name" value="CheY-like"/>
    <property type="match status" value="1"/>
</dbReference>
<evidence type="ECO:0000256" key="2">
    <source>
        <dbReference type="ARBA" id="ARBA00023015"/>
    </source>
</evidence>
<dbReference type="SMART" id="SM00421">
    <property type="entry name" value="HTH_LUXR"/>
    <property type="match status" value="1"/>
</dbReference>
<sequence>MTAVTVLVADDHPVFREGLVRLLRARPELQVVAEVGDGRAALDQIRALKPQVAVLDLGLPEIGGIEVLDALQREHLPTRVLVLSALEDSATVYRALELGARGYLPKVASSDAICDAIAVIARGRTIVPESLQDGLATQIRMRREVADRPPLTPRELDILRLAADGRSNAEIGAELHVSGATVKTHFHHVFEKLEVSDRAAAVAQAMRRGLLH</sequence>
<dbReference type="RefSeq" id="WP_318599387.1">
    <property type="nucleotide sequence ID" value="NZ_JAWSTH010000070.1"/>
</dbReference>
<dbReference type="PROSITE" id="PS50043">
    <property type="entry name" value="HTH_LUXR_2"/>
    <property type="match status" value="1"/>
</dbReference>
<keyword evidence="3" id="KW-0238">DNA-binding</keyword>
<evidence type="ECO:0000313" key="9">
    <source>
        <dbReference type="Proteomes" id="UP001284601"/>
    </source>
</evidence>
<feature type="domain" description="Response regulatory" evidence="7">
    <location>
        <begin position="5"/>
        <end position="121"/>
    </location>
</feature>
<evidence type="ECO:0000256" key="5">
    <source>
        <dbReference type="PROSITE-ProRule" id="PRU00169"/>
    </source>
</evidence>
<dbReference type="PANTHER" id="PTHR43214">
    <property type="entry name" value="TWO-COMPONENT RESPONSE REGULATOR"/>
    <property type="match status" value="1"/>
</dbReference>
<dbReference type="CDD" id="cd06170">
    <property type="entry name" value="LuxR_C_like"/>
    <property type="match status" value="1"/>
</dbReference>
<evidence type="ECO:0000256" key="4">
    <source>
        <dbReference type="ARBA" id="ARBA00023163"/>
    </source>
</evidence>
<name>A0ABU4HUJ7_9ACTN</name>
<evidence type="ECO:0000259" key="6">
    <source>
        <dbReference type="PROSITE" id="PS50043"/>
    </source>
</evidence>
<dbReference type="Gene3D" id="3.40.50.2300">
    <property type="match status" value="1"/>
</dbReference>
<dbReference type="InterPro" id="IPR039420">
    <property type="entry name" value="WalR-like"/>
</dbReference>